<evidence type="ECO:0000256" key="2">
    <source>
        <dbReference type="ARBA" id="ARBA00022763"/>
    </source>
</evidence>
<dbReference type="HAMAP" id="MF_00527">
    <property type="entry name" value="3MGH"/>
    <property type="match status" value="1"/>
</dbReference>
<dbReference type="EC" id="3.2.2.-" evidence="5"/>
<dbReference type="PANTHER" id="PTHR10429">
    <property type="entry name" value="DNA-3-METHYLADENINE GLYCOSYLASE"/>
    <property type="match status" value="1"/>
</dbReference>
<dbReference type="Proteomes" id="UP001325479">
    <property type="component" value="Chromosome"/>
</dbReference>
<evidence type="ECO:0000256" key="3">
    <source>
        <dbReference type="ARBA" id="ARBA00022801"/>
    </source>
</evidence>
<name>A0ABZ0WUT0_9BURK</name>
<dbReference type="InterPro" id="IPR003180">
    <property type="entry name" value="MPG"/>
</dbReference>
<comment type="similarity">
    <text evidence="1 5">Belongs to the DNA glycosylase MPG family.</text>
</comment>
<keyword evidence="4 5" id="KW-0234">DNA repair</keyword>
<protein>
    <recommendedName>
        <fullName evidence="5">Putative 3-methyladenine DNA glycosylase</fullName>
        <ecNumber evidence="5">3.2.2.-</ecNumber>
    </recommendedName>
</protein>
<keyword evidence="3 5" id="KW-0378">Hydrolase</keyword>
<dbReference type="CDD" id="cd00540">
    <property type="entry name" value="AAG"/>
    <property type="match status" value="1"/>
</dbReference>
<evidence type="ECO:0000256" key="4">
    <source>
        <dbReference type="ARBA" id="ARBA00023204"/>
    </source>
</evidence>
<evidence type="ECO:0000256" key="5">
    <source>
        <dbReference type="HAMAP-Rule" id="MF_00527"/>
    </source>
</evidence>
<evidence type="ECO:0000313" key="6">
    <source>
        <dbReference type="EMBL" id="WQD81179.1"/>
    </source>
</evidence>
<dbReference type="InterPro" id="IPR011034">
    <property type="entry name" value="Formyl_transferase-like_C_sf"/>
</dbReference>
<dbReference type="PANTHER" id="PTHR10429:SF0">
    <property type="entry name" value="DNA-3-METHYLADENINE GLYCOSYLASE"/>
    <property type="match status" value="1"/>
</dbReference>
<dbReference type="SUPFAM" id="SSF50486">
    <property type="entry name" value="FMT C-terminal domain-like"/>
    <property type="match status" value="1"/>
</dbReference>
<evidence type="ECO:0000313" key="7">
    <source>
        <dbReference type="Proteomes" id="UP001325479"/>
    </source>
</evidence>
<organism evidence="6 7">
    <name type="scientific">Paraburkholderia kururiensis</name>
    <dbReference type="NCBI Taxonomy" id="984307"/>
    <lineage>
        <taxon>Bacteria</taxon>
        <taxon>Pseudomonadati</taxon>
        <taxon>Pseudomonadota</taxon>
        <taxon>Betaproteobacteria</taxon>
        <taxon>Burkholderiales</taxon>
        <taxon>Burkholderiaceae</taxon>
        <taxon>Paraburkholderia</taxon>
    </lineage>
</organism>
<dbReference type="InterPro" id="IPR036995">
    <property type="entry name" value="MPG_sf"/>
</dbReference>
<keyword evidence="7" id="KW-1185">Reference proteome</keyword>
<proteinExistence type="inferred from homology"/>
<gene>
    <name evidence="6" type="ORF">U0042_27260</name>
</gene>
<evidence type="ECO:0000256" key="1">
    <source>
        <dbReference type="ARBA" id="ARBA00009232"/>
    </source>
</evidence>
<dbReference type="Gene3D" id="3.10.300.10">
    <property type="entry name" value="Methylpurine-DNA glycosylase (MPG)"/>
    <property type="match status" value="1"/>
</dbReference>
<accession>A0ABZ0WUT0</accession>
<reference evidence="6 7" key="1">
    <citation type="submission" date="2023-12" db="EMBL/GenBank/DDBJ databases">
        <title>Genome sequencing and assembly of bacterial species from a model synthetic community.</title>
        <authorList>
            <person name="Hogle S.L."/>
        </authorList>
    </citation>
    <scope>NUCLEOTIDE SEQUENCE [LARGE SCALE GENOMIC DNA]</scope>
    <source>
        <strain evidence="6 7">HAMBI 2494</strain>
    </source>
</reference>
<keyword evidence="2 5" id="KW-0227">DNA damage</keyword>
<dbReference type="RefSeq" id="WP_114815042.1">
    <property type="nucleotide sequence ID" value="NZ_CP139965.1"/>
</dbReference>
<dbReference type="Pfam" id="PF02245">
    <property type="entry name" value="Pur_DNA_glyco"/>
    <property type="match status" value="1"/>
</dbReference>
<sequence>MLLPIVPLTRDELPVDTVELARFMVGKYLVYDLAEPFPVPAVPGVPGEEGGPVLYERRMSGRIVEMEAYPVGDSTSHAFIGRRAWNGSMFLERGHAYVRLTYGTEYMLNMSSEAAGVGAGVLIRAIEPLEGIAAMTARRNGAALRDLARGPGRLTRAFGIGQAFDGHDLCTGRGLWLGQMPVQGDAAVHAVAATKRVGLSREMHRMLRFYEAGSPFVSGPRKLLAAE</sequence>
<dbReference type="EMBL" id="CP139965">
    <property type="protein sequence ID" value="WQD81179.1"/>
    <property type="molecule type" value="Genomic_DNA"/>
</dbReference>
<dbReference type="NCBIfam" id="TIGR00567">
    <property type="entry name" value="3mg"/>
    <property type="match status" value="1"/>
</dbReference>